<reference evidence="6" key="1">
    <citation type="submission" date="2020-03" db="EMBL/GenBank/DDBJ databases">
        <title>Genome sequences of seven Enterobacteriaceae strains isolated from Canadian wastewater treatment facilities.</title>
        <authorList>
            <person name="Huang H."/>
            <person name="Chmara J.T."/>
            <person name="Duceppe M.-O."/>
        </authorList>
    </citation>
    <scope>NUCLEOTIDE SEQUENCE [LARGE SCALE GENOMIC DNA]</scope>
    <source>
        <strain evidence="6">Biosolid 3</strain>
    </source>
</reference>
<dbReference type="EMBL" id="CP054160">
    <property type="protein sequence ID" value="QKJ60781.1"/>
    <property type="molecule type" value="Genomic_DNA"/>
</dbReference>
<feature type="DNA-binding region" description="OmpR/PhoB-type" evidence="2">
    <location>
        <begin position="3"/>
        <end position="107"/>
    </location>
</feature>
<protein>
    <recommendedName>
        <fullName evidence="4">OmpR/PhoB-type domain-containing protein</fullName>
    </recommendedName>
</protein>
<accession>A0AAE7EKY7</accession>
<evidence type="ECO:0000256" key="2">
    <source>
        <dbReference type="PROSITE-ProRule" id="PRU01091"/>
    </source>
</evidence>
<evidence type="ECO:0000313" key="6">
    <source>
        <dbReference type="Proteomes" id="UP000503464"/>
    </source>
</evidence>
<feature type="domain" description="OmpR/PhoB-type" evidence="4">
    <location>
        <begin position="3"/>
        <end position="107"/>
    </location>
</feature>
<keyword evidence="3" id="KW-0472">Membrane</keyword>
<dbReference type="PROSITE" id="PS51755">
    <property type="entry name" value="OMPR_PHOB"/>
    <property type="match status" value="1"/>
</dbReference>
<dbReference type="InterPro" id="IPR001867">
    <property type="entry name" value="OmpR/PhoB-type_DNA-bd"/>
</dbReference>
<dbReference type="InterPro" id="IPR036388">
    <property type="entry name" value="WH-like_DNA-bd_sf"/>
</dbReference>
<dbReference type="Gene3D" id="1.10.10.10">
    <property type="entry name" value="Winged helix-like DNA-binding domain superfamily/Winged helix DNA-binding domain"/>
    <property type="match status" value="1"/>
</dbReference>
<dbReference type="GO" id="GO:0000160">
    <property type="term" value="P:phosphorelay signal transduction system"/>
    <property type="evidence" value="ECO:0007669"/>
    <property type="project" value="InterPro"/>
</dbReference>
<evidence type="ECO:0000256" key="1">
    <source>
        <dbReference type="ARBA" id="ARBA00023125"/>
    </source>
</evidence>
<dbReference type="AlphaFoldDB" id="A0AAE7EKY7"/>
<sequence length="256" mass="29677">MMPTIYIINNAVEFNAKERTLTSLDDSSNKVLLYVPAARCLILLLKNRDTILDKDIFFNEVWNKNGVHVTANTFYQNISIIRRGFIKLGLGNEVVNTIPRKGLQLSKFLDIKEITEGDEEDNNQKQTHEIKNENQMSIQRINKTNGLTLMLILLTAVITIYFAIEGNMKNEGDFFMKYKYVKNIGECRIYTEGAMTKVDESEKYIRINDKSCKEYKFNYLTRHQFSQRVSIIRCNKEIGGEDTDCISEYHIITTPD</sequence>
<dbReference type="GO" id="GO:0006355">
    <property type="term" value="P:regulation of DNA-templated transcription"/>
    <property type="evidence" value="ECO:0007669"/>
    <property type="project" value="InterPro"/>
</dbReference>
<dbReference type="SUPFAM" id="SSF46894">
    <property type="entry name" value="C-terminal effector domain of the bipartite response regulators"/>
    <property type="match status" value="1"/>
</dbReference>
<evidence type="ECO:0000259" key="4">
    <source>
        <dbReference type="PROSITE" id="PS51755"/>
    </source>
</evidence>
<name>A0AAE7EKY7_SERFO</name>
<dbReference type="InterPro" id="IPR016032">
    <property type="entry name" value="Sig_transdc_resp-reg_C-effctor"/>
</dbReference>
<keyword evidence="3" id="KW-1133">Transmembrane helix</keyword>
<keyword evidence="3" id="KW-0812">Transmembrane</keyword>
<dbReference type="RefSeq" id="WP_173409914.1">
    <property type="nucleotide sequence ID" value="NZ_CP054160.3"/>
</dbReference>
<keyword evidence="1 2" id="KW-0238">DNA-binding</keyword>
<proteinExistence type="predicted"/>
<organism evidence="5 6">
    <name type="scientific">Serratia fonticola</name>
    <dbReference type="NCBI Taxonomy" id="47917"/>
    <lineage>
        <taxon>Bacteria</taxon>
        <taxon>Pseudomonadati</taxon>
        <taxon>Pseudomonadota</taxon>
        <taxon>Gammaproteobacteria</taxon>
        <taxon>Enterobacterales</taxon>
        <taxon>Yersiniaceae</taxon>
        <taxon>Serratia</taxon>
    </lineage>
</organism>
<evidence type="ECO:0000256" key="3">
    <source>
        <dbReference type="SAM" id="Phobius"/>
    </source>
</evidence>
<feature type="transmembrane region" description="Helical" evidence="3">
    <location>
        <begin position="146"/>
        <end position="164"/>
    </location>
</feature>
<evidence type="ECO:0000313" key="5">
    <source>
        <dbReference type="EMBL" id="QKJ60781.1"/>
    </source>
</evidence>
<dbReference type="Proteomes" id="UP000503464">
    <property type="component" value="Chromosome"/>
</dbReference>
<gene>
    <name evidence="5" type="ORF">G9399_23980</name>
</gene>
<dbReference type="GO" id="GO:0003677">
    <property type="term" value="F:DNA binding"/>
    <property type="evidence" value="ECO:0007669"/>
    <property type="project" value="UniProtKB-UniRule"/>
</dbReference>